<evidence type="ECO:0000256" key="4">
    <source>
        <dbReference type="ARBA" id="ARBA00023242"/>
    </source>
</evidence>
<dbReference type="Pfam" id="PF00400">
    <property type="entry name" value="WD40"/>
    <property type="match status" value="5"/>
</dbReference>
<dbReference type="CDD" id="cd00200">
    <property type="entry name" value="WD40"/>
    <property type="match status" value="1"/>
</dbReference>
<evidence type="ECO:0000256" key="3">
    <source>
        <dbReference type="ARBA" id="ARBA00022737"/>
    </source>
</evidence>
<dbReference type="InterPro" id="IPR013934">
    <property type="entry name" value="Utp13_C"/>
</dbReference>
<evidence type="ECO:0000256" key="5">
    <source>
        <dbReference type="PROSITE-ProRule" id="PRU00221"/>
    </source>
</evidence>
<feature type="domain" description="U3 small nucleolar RNA-associated protein 13 C-terminal" evidence="6">
    <location>
        <begin position="682"/>
        <end position="813"/>
    </location>
</feature>
<dbReference type="GO" id="GO:0032040">
    <property type="term" value="C:small-subunit processome"/>
    <property type="evidence" value="ECO:0007669"/>
    <property type="project" value="InterPro"/>
</dbReference>
<dbReference type="SUPFAM" id="SSF50978">
    <property type="entry name" value="WD40 repeat-like"/>
    <property type="match status" value="2"/>
</dbReference>
<dbReference type="PANTHER" id="PTHR19854:SF15">
    <property type="entry name" value="TRANSDUCIN BETA-LIKE PROTEIN 3"/>
    <property type="match status" value="1"/>
</dbReference>
<evidence type="ECO:0000256" key="2">
    <source>
        <dbReference type="ARBA" id="ARBA00022574"/>
    </source>
</evidence>
<organism evidence="7 8">
    <name type="scientific">Carpediemonas membranifera</name>
    <dbReference type="NCBI Taxonomy" id="201153"/>
    <lineage>
        <taxon>Eukaryota</taxon>
        <taxon>Metamonada</taxon>
        <taxon>Carpediemonas-like organisms</taxon>
        <taxon>Carpediemonas</taxon>
    </lineage>
</organism>
<sequence length="823" mass="87836">MSTGLIKAYAEETLVTSAFDGHAVAFSEEHGIIALSNGSSVIIHKEGAQPRHVPFESQDISTMAISQDGSYMVICTRPVVATDDIGESATKDVTVTHMFAMRVEDCEPMYLGHAKNKVASCATVHPGDDYDLVAIGFSNGSVNIYPIESSTATLDTSHGSKKKELQAPTVVPGAIQSVTGITVLSEDRIVVLYSSKLVGVVSVNSPGLPTVRTTHVPIHAVPAPDKPGVLLVATHDGFETISLAKMKRMSEFGVNGAEGSFVAATAVGDGMLMATPDCILHVPFAHIPMDARGDTYRVVAPSQEGMADPSSFNQALIASGGDAVVRVSTDRVVTVHRTHTEPPSQTFVGADPDADEFSDVAVLSRSLVAVASTTRSIQLVDPATMVSTQLKGHDAMVMSLAARAEDDGWAIASGSKDRSVRLWTVKGLTDATLAATLKGHVHAVTAVAWFHTNRALLASVSEDHTLKVWRHLGRDLEAAELTVEAHDTTIHCIAVSHDDRFIATGADVKMNQGLRDNLKVWRVDKAGLQVGKYTQLTMAGAPTILRGHKRAVISVAFHPSEPMLASAGDKEVRLWHAATGQCVATLQGHTSPVLAVRFISGGRQLVSTCMDGAVIVWSVAGREAVWRTEAHDEAIWAVDTLGDGECLATAGGLEVKLWADNTAEIERARVEKENALLEGTHEIEDAIEQGDWAAAIFTALELDHPRQCLKAIDAMVSAEEEGCLEDVLDGMQETPLAKLWSFVRMWNNRPRSAMAAQTVLAAILGKYSPKALMGVPGVADSVPAMLNESSKFFGRLDRLYGDAALIELCVGDMGGEEQEQESD</sequence>
<gene>
    <name evidence="7" type="ORF">J8273_8180</name>
</gene>
<comment type="caution">
    <text evidence="7">The sequence shown here is derived from an EMBL/GenBank/DDBJ whole genome shotgun (WGS) entry which is preliminary data.</text>
</comment>
<name>A0A8J6E141_9EUKA</name>
<evidence type="ECO:0000313" key="8">
    <source>
        <dbReference type="Proteomes" id="UP000717585"/>
    </source>
</evidence>
<dbReference type="InterPro" id="IPR001680">
    <property type="entry name" value="WD40_rpt"/>
</dbReference>
<dbReference type="Pfam" id="PF08625">
    <property type="entry name" value="Utp13"/>
    <property type="match status" value="1"/>
</dbReference>
<keyword evidence="3" id="KW-0677">Repeat</keyword>
<dbReference type="GO" id="GO:0034511">
    <property type="term" value="F:U3 snoRNA binding"/>
    <property type="evidence" value="ECO:0007669"/>
    <property type="project" value="TreeGrafter"/>
</dbReference>
<evidence type="ECO:0000259" key="6">
    <source>
        <dbReference type="Pfam" id="PF08625"/>
    </source>
</evidence>
<evidence type="ECO:0000256" key="1">
    <source>
        <dbReference type="ARBA" id="ARBA00004604"/>
    </source>
</evidence>
<dbReference type="PANTHER" id="PTHR19854">
    <property type="entry name" value="TRANSDUCIN BETA-LIKE 3"/>
    <property type="match status" value="1"/>
</dbReference>
<dbReference type="OrthoDB" id="5414888at2759"/>
<feature type="repeat" description="WD" evidence="5">
    <location>
        <begin position="586"/>
        <end position="627"/>
    </location>
</feature>
<dbReference type="GO" id="GO:0000480">
    <property type="term" value="P:endonucleolytic cleavage in 5'-ETS of tricistronic rRNA transcript (SSU-rRNA, 5.8S rRNA, LSU-rRNA)"/>
    <property type="evidence" value="ECO:0007669"/>
    <property type="project" value="TreeGrafter"/>
</dbReference>
<dbReference type="Proteomes" id="UP000717585">
    <property type="component" value="Unassembled WGS sequence"/>
</dbReference>
<keyword evidence="4" id="KW-0539">Nucleus</keyword>
<dbReference type="InterPro" id="IPR015943">
    <property type="entry name" value="WD40/YVTN_repeat-like_dom_sf"/>
</dbReference>
<evidence type="ECO:0000313" key="7">
    <source>
        <dbReference type="EMBL" id="KAG9390142.1"/>
    </source>
</evidence>
<dbReference type="EMBL" id="JAHDYR010000066">
    <property type="protein sequence ID" value="KAG9390142.1"/>
    <property type="molecule type" value="Genomic_DNA"/>
</dbReference>
<feature type="repeat" description="WD" evidence="5">
    <location>
        <begin position="437"/>
        <end position="469"/>
    </location>
</feature>
<dbReference type="PROSITE" id="PS50294">
    <property type="entry name" value="WD_REPEATS_REGION"/>
    <property type="match status" value="4"/>
</dbReference>
<accession>A0A8J6E141</accession>
<dbReference type="SMART" id="SM00320">
    <property type="entry name" value="WD40"/>
    <property type="match status" value="8"/>
</dbReference>
<keyword evidence="2 5" id="KW-0853">WD repeat</keyword>
<feature type="repeat" description="WD" evidence="5">
    <location>
        <begin position="545"/>
        <end position="585"/>
    </location>
</feature>
<dbReference type="Gene3D" id="2.130.10.10">
    <property type="entry name" value="YVTN repeat-like/Quinoprotein amine dehydrogenase"/>
    <property type="match status" value="3"/>
</dbReference>
<dbReference type="InterPro" id="IPR036322">
    <property type="entry name" value="WD40_repeat_dom_sf"/>
</dbReference>
<protein>
    <submittedName>
        <fullName evidence="7">Utp13 specific WD40 associated domain</fullName>
    </submittedName>
</protein>
<feature type="repeat" description="WD" evidence="5">
    <location>
        <begin position="390"/>
        <end position="426"/>
    </location>
</feature>
<proteinExistence type="predicted"/>
<keyword evidence="8" id="KW-1185">Reference proteome</keyword>
<dbReference type="GO" id="GO:0030686">
    <property type="term" value="C:90S preribosome"/>
    <property type="evidence" value="ECO:0007669"/>
    <property type="project" value="TreeGrafter"/>
</dbReference>
<dbReference type="AlphaFoldDB" id="A0A8J6E141"/>
<dbReference type="PROSITE" id="PS50082">
    <property type="entry name" value="WD_REPEATS_2"/>
    <property type="match status" value="4"/>
</dbReference>
<reference evidence="7" key="1">
    <citation type="submission" date="2021-05" db="EMBL/GenBank/DDBJ databases">
        <title>A free-living protist that lacks canonical eukaryotic 1 DNA replication and segregation systems.</title>
        <authorList>
            <person name="Salas-Leiva D.E."/>
            <person name="Tromer E.C."/>
            <person name="Curtis B.A."/>
            <person name="Jerlstrom-Hultqvist J."/>
            <person name="Kolisko M."/>
            <person name="Yi Z."/>
            <person name="Salas-Leiva J.S."/>
            <person name="Gallot-Lavallee L."/>
            <person name="Kops G.J.P.L."/>
            <person name="Archibald J.M."/>
            <person name="Simpson A.G.B."/>
            <person name="Roger A.J."/>
        </authorList>
    </citation>
    <scope>NUCLEOTIDE SEQUENCE</scope>
    <source>
        <strain evidence="7">BICM</strain>
    </source>
</reference>
<dbReference type="GO" id="GO:0000472">
    <property type="term" value="P:endonucleolytic cleavage to generate mature 5'-end of SSU-rRNA from (SSU-rRNA, 5.8S rRNA, LSU-rRNA)"/>
    <property type="evidence" value="ECO:0007669"/>
    <property type="project" value="TreeGrafter"/>
</dbReference>
<comment type="subcellular location">
    <subcellularLocation>
        <location evidence="1">Nucleus</location>
        <location evidence="1">Nucleolus</location>
    </subcellularLocation>
</comment>